<name>A0AAV9QD21_9PEZI</name>
<reference evidence="1 2" key="1">
    <citation type="submission" date="2023-06" db="EMBL/GenBank/DDBJ databases">
        <title>Black Yeasts Isolated from many extreme environments.</title>
        <authorList>
            <person name="Coleine C."/>
            <person name="Stajich J.E."/>
            <person name="Selbmann L."/>
        </authorList>
    </citation>
    <scope>NUCLEOTIDE SEQUENCE [LARGE SCALE GENOMIC DNA]</scope>
    <source>
        <strain evidence="1 2">CCFEE 5887</strain>
    </source>
</reference>
<dbReference type="EMBL" id="JAXLQG010000007">
    <property type="protein sequence ID" value="KAK5537771.1"/>
    <property type="molecule type" value="Genomic_DNA"/>
</dbReference>
<proteinExistence type="predicted"/>
<organism evidence="1 2">
    <name type="scientific">Vermiconidia calcicola</name>
    <dbReference type="NCBI Taxonomy" id="1690605"/>
    <lineage>
        <taxon>Eukaryota</taxon>
        <taxon>Fungi</taxon>
        <taxon>Dikarya</taxon>
        <taxon>Ascomycota</taxon>
        <taxon>Pezizomycotina</taxon>
        <taxon>Dothideomycetes</taxon>
        <taxon>Dothideomycetidae</taxon>
        <taxon>Mycosphaerellales</taxon>
        <taxon>Extremaceae</taxon>
        <taxon>Vermiconidia</taxon>
    </lineage>
</organism>
<evidence type="ECO:0000313" key="2">
    <source>
        <dbReference type="Proteomes" id="UP001345827"/>
    </source>
</evidence>
<dbReference type="Proteomes" id="UP001345827">
    <property type="component" value="Unassembled WGS sequence"/>
</dbReference>
<comment type="caution">
    <text evidence="1">The sequence shown here is derived from an EMBL/GenBank/DDBJ whole genome shotgun (WGS) entry which is preliminary data.</text>
</comment>
<sequence>MNRLPIRAAARSPGWAIKQTASRRAFHPEPRSFQSSPHGTHRFIYRWTVQAIGTPFAVAYLCEKVADRSDGDGNFRLSLPDIDTGLLTEPIRMKTQVWGQM</sequence>
<keyword evidence="2" id="KW-1185">Reference proteome</keyword>
<evidence type="ECO:0000313" key="1">
    <source>
        <dbReference type="EMBL" id="KAK5537771.1"/>
    </source>
</evidence>
<gene>
    <name evidence="1" type="ORF">LTR25_005023</name>
</gene>
<protein>
    <submittedName>
        <fullName evidence="1">Uncharacterized protein</fullName>
    </submittedName>
</protein>
<dbReference type="AlphaFoldDB" id="A0AAV9QD21"/>
<accession>A0AAV9QD21</accession>